<dbReference type="PRINTS" id="PR00390">
    <property type="entry name" value="PHPHLIPASEC"/>
</dbReference>
<proteinExistence type="predicted"/>
<dbReference type="CDD" id="cd08558">
    <property type="entry name" value="PI-PLCc_eukaryota"/>
    <property type="match status" value="1"/>
</dbReference>
<dbReference type="InterPro" id="IPR001711">
    <property type="entry name" value="PLipase_C_Pinositol-sp_Y"/>
</dbReference>
<dbReference type="InterPro" id="IPR035892">
    <property type="entry name" value="C2_domain_sf"/>
</dbReference>
<dbReference type="PRINTS" id="PR00360">
    <property type="entry name" value="C2DOMAIN"/>
</dbReference>
<dbReference type="PANTHER" id="PTHR10336">
    <property type="entry name" value="PHOSPHOINOSITIDE-SPECIFIC PHOSPHOLIPASE C FAMILY PROTEIN"/>
    <property type="match status" value="1"/>
</dbReference>
<evidence type="ECO:0000313" key="6">
    <source>
        <dbReference type="WBParaSite" id="ACRNAN_scaffold1840.g18402.t1"/>
    </source>
</evidence>
<dbReference type="InterPro" id="IPR011992">
    <property type="entry name" value="EF-hand-dom_pair"/>
</dbReference>
<feature type="domain" description="PI-PLC Y-box" evidence="4">
    <location>
        <begin position="510"/>
        <end position="595"/>
    </location>
</feature>
<evidence type="ECO:0000256" key="1">
    <source>
        <dbReference type="ARBA" id="ARBA00023224"/>
    </source>
</evidence>
<dbReference type="Proteomes" id="UP000887540">
    <property type="component" value="Unplaced"/>
</dbReference>
<dbReference type="WBParaSite" id="ACRNAN_scaffold1840.g18402.t1">
    <property type="protein sequence ID" value="ACRNAN_scaffold1840.g18402.t1"/>
    <property type="gene ID" value="ACRNAN_scaffold1840.g18402"/>
</dbReference>
<dbReference type="Gene3D" id="2.60.40.150">
    <property type="entry name" value="C2 domain"/>
    <property type="match status" value="1"/>
</dbReference>
<dbReference type="SMART" id="SM00149">
    <property type="entry name" value="PLCYc"/>
    <property type="match status" value="1"/>
</dbReference>
<dbReference type="PROSITE" id="PS50008">
    <property type="entry name" value="PIPLC_Y_DOMAIN"/>
    <property type="match status" value="1"/>
</dbReference>
<reference evidence="6" key="1">
    <citation type="submission" date="2022-11" db="UniProtKB">
        <authorList>
            <consortium name="WormBaseParasite"/>
        </authorList>
    </citation>
    <scope>IDENTIFICATION</scope>
</reference>
<dbReference type="Gene3D" id="2.30.29.30">
    <property type="entry name" value="Pleckstrin-homology domain (PH domain)/Phosphotyrosine-binding domain (PTB)"/>
    <property type="match status" value="1"/>
</dbReference>
<dbReference type="InterPro" id="IPR017946">
    <property type="entry name" value="PLC-like_Pdiesterase_TIM-brl"/>
</dbReference>
<dbReference type="InterPro" id="IPR011993">
    <property type="entry name" value="PH-like_dom_sf"/>
</dbReference>
<dbReference type="GO" id="GO:0016042">
    <property type="term" value="P:lipid catabolic process"/>
    <property type="evidence" value="ECO:0007669"/>
    <property type="project" value="UniProtKB-KW"/>
</dbReference>
<evidence type="ECO:0000256" key="2">
    <source>
        <dbReference type="RuleBase" id="RU361133"/>
    </source>
</evidence>
<dbReference type="SUPFAM" id="SSF47473">
    <property type="entry name" value="EF-hand"/>
    <property type="match status" value="1"/>
</dbReference>
<dbReference type="InterPro" id="IPR000909">
    <property type="entry name" value="PLipase_C_PInositol-sp_X_dom"/>
</dbReference>
<dbReference type="SMART" id="SM00148">
    <property type="entry name" value="PLCXc"/>
    <property type="match status" value="1"/>
</dbReference>
<dbReference type="InterPro" id="IPR000008">
    <property type="entry name" value="C2_dom"/>
</dbReference>
<dbReference type="PROSITE" id="PS50007">
    <property type="entry name" value="PIPLC_X_DOMAIN"/>
    <property type="match status" value="1"/>
</dbReference>
<dbReference type="GO" id="GO:0004435">
    <property type="term" value="F:phosphatidylinositol-4,5-bisphosphate phospholipase C activity"/>
    <property type="evidence" value="ECO:0007669"/>
    <property type="project" value="UniProtKB-EC"/>
</dbReference>
<keyword evidence="2" id="KW-0442">Lipid degradation</keyword>
<dbReference type="Pfam" id="PF00168">
    <property type="entry name" value="C2"/>
    <property type="match status" value="1"/>
</dbReference>
<dbReference type="GO" id="GO:0035556">
    <property type="term" value="P:intracellular signal transduction"/>
    <property type="evidence" value="ECO:0007669"/>
    <property type="project" value="InterPro"/>
</dbReference>
<dbReference type="PROSITE" id="PS50004">
    <property type="entry name" value="C2"/>
    <property type="match status" value="1"/>
</dbReference>
<dbReference type="Gene3D" id="1.10.238.10">
    <property type="entry name" value="EF-hand"/>
    <property type="match status" value="2"/>
</dbReference>
<evidence type="ECO:0000259" key="3">
    <source>
        <dbReference type="PROSITE" id="PS50004"/>
    </source>
</evidence>
<evidence type="ECO:0000313" key="5">
    <source>
        <dbReference type="Proteomes" id="UP000887540"/>
    </source>
</evidence>
<dbReference type="CDD" id="cd00275">
    <property type="entry name" value="C2_PLC_like"/>
    <property type="match status" value="1"/>
</dbReference>
<dbReference type="EC" id="3.1.4.11" evidence="2"/>
<evidence type="ECO:0000259" key="4">
    <source>
        <dbReference type="PROSITE" id="PS50008"/>
    </source>
</evidence>
<keyword evidence="1" id="KW-0807">Transducer</keyword>
<dbReference type="Pfam" id="PF00387">
    <property type="entry name" value="PI-PLC-Y"/>
    <property type="match status" value="1"/>
</dbReference>
<feature type="domain" description="C2" evidence="3">
    <location>
        <begin position="591"/>
        <end position="718"/>
    </location>
</feature>
<dbReference type="SMART" id="SM00239">
    <property type="entry name" value="C2"/>
    <property type="match status" value="1"/>
</dbReference>
<dbReference type="InterPro" id="IPR001192">
    <property type="entry name" value="PI-PLC_fam"/>
</dbReference>
<dbReference type="Pfam" id="PF00388">
    <property type="entry name" value="PI-PLC-X"/>
    <property type="match status" value="1"/>
</dbReference>
<sequence length="747" mass="85851">MDLGQALYQLENEGIWVQLVKKSKVHVLNQVLLENQQFLCYQTDPGFICRRNTNKKVNLENLVEIRQGYSTDRLNKAAKKIKFREKAPENCCFSIVFRNPKRASKTVDFITKSPHEAQQFVDLLNQIIQHSKKNNMTFNENLWLARKFRQANLNTNGEITFDELWHLLKKFNLLLNKDYVRKLFKEVIKKSDKRKTSLNQEEFIQLLEKLTDLSKYKQILLELNGNGEENLNANQLLKFLNKIQDLKNIDLKTAEDIIKTCEANLECNNNNNGKQLLSINGFKQLFQLRYGNVLKENHENIFQDMDQPLYSYYIFSTHNTYLTGLQLRGEATVEGYISALQKGARLLELDLFDGDDGEPIITHKHTFISSITLRDSLKSIKEYAFQKSPYPVILTLENHVGLEQQRKMADIFQEILGDQLYKSPENAFSTPLPSPNALKYKFLLRGMSTMTNLLRDEDIEIPRKSSFDPKSAVRSPIDPYFGRLIALPSVKLTTDIKKDIEEHALNGSPSISETTISELMEKDAPISTYTSTRLVKSYPMGIRQDSSNMNPIHSWIFGIQCVAMNVQTFDEATDLVNALFRINGNCGYVLKPKSLLEGQNPNQLIHEKVKMCLKVTVICGQYLPNPKLDNDIIDPYVVIQMFGLPSDMKLVKTQAINNNGFNPVWDETFTFELKCPELAILRMTVIDYDMTSRDDFVGEFSVPVTSIRQGYSLIRLRIGPERQEDDAASILVKITYEEYANFSATKL</sequence>
<keyword evidence="2" id="KW-0378">Hydrolase</keyword>
<accession>A0A914D3H3</accession>
<comment type="catalytic activity">
    <reaction evidence="2">
        <text>a 1,2-diacyl-sn-glycero-3-phospho-(1D-myo-inositol-4,5-bisphosphate) + H2O = 1D-myo-inositol 1,4,5-trisphosphate + a 1,2-diacyl-sn-glycerol + H(+)</text>
        <dbReference type="Rhea" id="RHEA:33179"/>
        <dbReference type="ChEBI" id="CHEBI:15377"/>
        <dbReference type="ChEBI" id="CHEBI:15378"/>
        <dbReference type="ChEBI" id="CHEBI:17815"/>
        <dbReference type="ChEBI" id="CHEBI:58456"/>
        <dbReference type="ChEBI" id="CHEBI:203600"/>
        <dbReference type="EC" id="3.1.4.11"/>
    </reaction>
</comment>
<dbReference type="Gene3D" id="3.20.20.190">
    <property type="entry name" value="Phosphatidylinositol (PI) phosphodiesterase"/>
    <property type="match status" value="1"/>
</dbReference>
<keyword evidence="5" id="KW-1185">Reference proteome</keyword>
<dbReference type="SUPFAM" id="SSF50729">
    <property type="entry name" value="PH domain-like"/>
    <property type="match status" value="1"/>
</dbReference>
<name>A0A914D3H3_9BILA</name>
<protein>
    <recommendedName>
        <fullName evidence="2">Phosphoinositide phospholipase C</fullName>
        <ecNumber evidence="2">3.1.4.11</ecNumber>
    </recommendedName>
</protein>
<dbReference type="GO" id="GO:0005886">
    <property type="term" value="C:plasma membrane"/>
    <property type="evidence" value="ECO:0007669"/>
    <property type="project" value="TreeGrafter"/>
</dbReference>
<keyword evidence="2" id="KW-0443">Lipid metabolism</keyword>
<dbReference type="SUPFAM" id="SSF49562">
    <property type="entry name" value="C2 domain (Calcium/lipid-binding domain, CaLB)"/>
    <property type="match status" value="1"/>
</dbReference>
<dbReference type="PANTHER" id="PTHR10336:SF209">
    <property type="entry name" value="PHOSPHOINOSITIDE PHOSPHOLIPASE C"/>
    <property type="match status" value="1"/>
</dbReference>
<dbReference type="AlphaFoldDB" id="A0A914D3H3"/>
<dbReference type="SUPFAM" id="SSF51695">
    <property type="entry name" value="PLC-like phosphodiesterases"/>
    <property type="match status" value="1"/>
</dbReference>
<organism evidence="5 6">
    <name type="scientific">Acrobeloides nanus</name>
    <dbReference type="NCBI Taxonomy" id="290746"/>
    <lineage>
        <taxon>Eukaryota</taxon>
        <taxon>Metazoa</taxon>
        <taxon>Ecdysozoa</taxon>
        <taxon>Nematoda</taxon>
        <taxon>Chromadorea</taxon>
        <taxon>Rhabditida</taxon>
        <taxon>Tylenchina</taxon>
        <taxon>Cephalobomorpha</taxon>
        <taxon>Cephaloboidea</taxon>
        <taxon>Cephalobidae</taxon>
        <taxon>Acrobeloides</taxon>
    </lineage>
</organism>